<dbReference type="Proteomes" id="UP001595814">
    <property type="component" value="Unassembled WGS sequence"/>
</dbReference>
<evidence type="ECO:0000259" key="9">
    <source>
        <dbReference type="Pfam" id="PF07715"/>
    </source>
</evidence>
<keyword evidence="6 7" id="KW-0998">Cell outer membrane</keyword>
<dbReference type="Gene3D" id="2.40.170.20">
    <property type="entry name" value="TonB-dependent receptor, beta-barrel domain"/>
    <property type="match status" value="1"/>
</dbReference>
<evidence type="ECO:0000256" key="5">
    <source>
        <dbReference type="ARBA" id="ARBA00023136"/>
    </source>
</evidence>
<evidence type="ECO:0000256" key="8">
    <source>
        <dbReference type="SAM" id="MobiDB-lite"/>
    </source>
</evidence>
<gene>
    <name evidence="10" type="ORF">ACFOUT_03570</name>
</gene>
<feature type="compositionally biased region" description="Polar residues" evidence="8">
    <location>
        <begin position="11"/>
        <end position="21"/>
    </location>
</feature>
<dbReference type="Pfam" id="PF13715">
    <property type="entry name" value="CarbopepD_reg_2"/>
    <property type="match status" value="1"/>
</dbReference>
<evidence type="ECO:0000313" key="10">
    <source>
        <dbReference type="EMBL" id="MFC4094937.1"/>
    </source>
</evidence>
<comment type="similarity">
    <text evidence="7">Belongs to the TonB-dependent receptor family.</text>
</comment>
<sequence length="1071" mass="117727">MAGSLAEIDSTPHNNRITNYENDFQTSVSGQIKDEFGEPFLGVTIIEKGTNNGTTTDFDGNYTINVSGPNSVLVFSFIGYKKHEVTVGQQSTINVSLETDVTSLNEVVVTGLGIRKDSKKLGYAVTSVQTEELTKTRTVNPMESLEGKVAGLNISPPSSGAGGSMQIRLRGQAAFAGASNSPLFVINGLPIDQGARGADGRGNSRDLGDNLQNLNPDDIESMTVLKGATAAAIYGARAANGAVIITTKSGKFDQGIGLEFTSSYTSSQALDFLDEIQQTMYGQGTGGVRPQTQGEAQSTGQFGFGERLDGAPTVNFDGVNRPYSAYPSKLHDFLRTGTNITNTIGFSGGNENGSFRASFANTDAKGIQPSNEYRKRIFNVGINYNVTEKLNMLLNVNYTNEENINPPEIGTQGPGATNFFNRMTVSVPIEAFQQSAIDPITGAELRTNGFLGTINNPYYQLQKNQFFNDNRKRLLGTATLRYDILDWLYLQGRYNYDYATNLMEWNELNGAGATTTLEGDTGFYRGRYDIQQNQSTDINADFLLGASKEFGKLSIDASFGGNTWRSQFQRNAQYSRLFVVPDLYSIKNGTNFETDEAGFQPYVFSRFRINSLYGLAEFGYNDLVYVNFTGRQDWFSVLNPENNGVFYPSVSGSLIFSEFLKDSNWLNYGKVRASWAEVGSANGVGTFEGILNYTINPPFNGQTTAGVSGTFAPNPFLRPFTVTEKEIGLEMRLLDNRLRFDIAAFDKVTTDQILDVTLSNASGYDNSKQNLASLKNSGLETLIEGTPIQTNDFRWTTSWNNAYLSTEVLDVGNDSGTILLIYFNGTGNEFLGELRYTEGMAMNQLYTRTFRRNESGQVLVSDDGRILATNGETPGAEDTNGFLPVGSSIPKHVGGWNNDFEYKNFRFGFLVDYKFGGTVLSSTHLNMLRQGHSIMSLEGRRDGENGIIVPNSVYESNGQPNTTAVTNLQSFYADYRNLQIGDPFTYKSDFVKLRSISLAYDFTDFIRKSSDLQFLKGLTLAASCRNVAILYKDLPGLDPEAIQSSGDFRAGYENSALPTTRNFNFSLNVKF</sequence>
<dbReference type="EMBL" id="JBHSAW010000003">
    <property type="protein sequence ID" value="MFC4094937.1"/>
    <property type="molecule type" value="Genomic_DNA"/>
</dbReference>
<evidence type="ECO:0000313" key="11">
    <source>
        <dbReference type="Proteomes" id="UP001595814"/>
    </source>
</evidence>
<dbReference type="InterPro" id="IPR036942">
    <property type="entry name" value="Beta-barrel_TonB_sf"/>
</dbReference>
<evidence type="ECO:0000256" key="1">
    <source>
        <dbReference type="ARBA" id="ARBA00004571"/>
    </source>
</evidence>
<name>A0ABV8JJG4_9FLAO</name>
<keyword evidence="4 7" id="KW-0812">Transmembrane</keyword>
<comment type="caution">
    <text evidence="10">The sequence shown here is derived from an EMBL/GenBank/DDBJ whole genome shotgun (WGS) entry which is preliminary data.</text>
</comment>
<dbReference type="Gene3D" id="2.60.40.1120">
    <property type="entry name" value="Carboxypeptidase-like, regulatory domain"/>
    <property type="match status" value="1"/>
</dbReference>
<dbReference type="SUPFAM" id="SSF56935">
    <property type="entry name" value="Porins"/>
    <property type="match status" value="1"/>
</dbReference>
<keyword evidence="3 7" id="KW-1134">Transmembrane beta strand</keyword>
<keyword evidence="5 7" id="KW-0472">Membrane</keyword>
<keyword evidence="11" id="KW-1185">Reference proteome</keyword>
<feature type="region of interest" description="Disordered" evidence="8">
    <location>
        <begin position="1"/>
        <end position="21"/>
    </location>
</feature>
<dbReference type="Gene3D" id="2.170.130.10">
    <property type="entry name" value="TonB-dependent receptor, plug domain"/>
    <property type="match status" value="1"/>
</dbReference>
<evidence type="ECO:0000256" key="2">
    <source>
        <dbReference type="ARBA" id="ARBA00022448"/>
    </source>
</evidence>
<evidence type="ECO:0000256" key="4">
    <source>
        <dbReference type="ARBA" id="ARBA00022692"/>
    </source>
</evidence>
<dbReference type="RefSeq" id="WP_192462153.1">
    <property type="nucleotide sequence ID" value="NZ_JACYFJ010000003.1"/>
</dbReference>
<dbReference type="InterPro" id="IPR037066">
    <property type="entry name" value="Plug_dom_sf"/>
</dbReference>
<dbReference type="InterPro" id="IPR008969">
    <property type="entry name" value="CarboxyPept-like_regulatory"/>
</dbReference>
<feature type="compositionally biased region" description="Polar residues" evidence="8">
    <location>
        <begin position="290"/>
        <end position="301"/>
    </location>
</feature>
<feature type="region of interest" description="Disordered" evidence="8">
    <location>
        <begin position="285"/>
        <end position="306"/>
    </location>
</feature>
<dbReference type="NCBIfam" id="TIGR04057">
    <property type="entry name" value="SusC_RagA_signa"/>
    <property type="match status" value="1"/>
</dbReference>
<dbReference type="InterPro" id="IPR023996">
    <property type="entry name" value="TonB-dep_OMP_SusC/RagA"/>
</dbReference>
<dbReference type="InterPro" id="IPR023997">
    <property type="entry name" value="TonB-dep_OMP_SusC/RagA_CS"/>
</dbReference>
<dbReference type="InterPro" id="IPR012910">
    <property type="entry name" value="Plug_dom"/>
</dbReference>
<dbReference type="InterPro" id="IPR039426">
    <property type="entry name" value="TonB-dep_rcpt-like"/>
</dbReference>
<dbReference type="PROSITE" id="PS52016">
    <property type="entry name" value="TONB_DEPENDENT_REC_3"/>
    <property type="match status" value="1"/>
</dbReference>
<protein>
    <submittedName>
        <fullName evidence="10">SusC/RagA family TonB-linked outer membrane protein</fullName>
    </submittedName>
</protein>
<comment type="subcellular location">
    <subcellularLocation>
        <location evidence="1 7">Cell outer membrane</location>
        <topology evidence="1 7">Multi-pass membrane protein</topology>
    </subcellularLocation>
</comment>
<reference evidence="11" key="1">
    <citation type="journal article" date="2019" name="Int. J. Syst. Evol. Microbiol.">
        <title>The Global Catalogue of Microorganisms (GCM) 10K type strain sequencing project: providing services to taxonomists for standard genome sequencing and annotation.</title>
        <authorList>
            <consortium name="The Broad Institute Genomics Platform"/>
            <consortium name="The Broad Institute Genome Sequencing Center for Infectious Disease"/>
            <person name="Wu L."/>
            <person name="Ma J."/>
        </authorList>
    </citation>
    <scope>NUCLEOTIDE SEQUENCE [LARGE SCALE GENOMIC DNA]</scope>
    <source>
        <strain evidence="11">CECT 7477</strain>
    </source>
</reference>
<proteinExistence type="inferred from homology"/>
<organism evidence="10 11">
    <name type="scientific">Euzebyella saccharophila</name>
    <dbReference type="NCBI Taxonomy" id="679664"/>
    <lineage>
        <taxon>Bacteria</taxon>
        <taxon>Pseudomonadati</taxon>
        <taxon>Bacteroidota</taxon>
        <taxon>Flavobacteriia</taxon>
        <taxon>Flavobacteriales</taxon>
        <taxon>Flavobacteriaceae</taxon>
        <taxon>Euzebyella</taxon>
    </lineage>
</organism>
<evidence type="ECO:0000256" key="7">
    <source>
        <dbReference type="PROSITE-ProRule" id="PRU01360"/>
    </source>
</evidence>
<evidence type="ECO:0000256" key="3">
    <source>
        <dbReference type="ARBA" id="ARBA00022452"/>
    </source>
</evidence>
<accession>A0ABV8JJG4</accession>
<keyword evidence="2 7" id="KW-0813">Transport</keyword>
<evidence type="ECO:0000256" key="6">
    <source>
        <dbReference type="ARBA" id="ARBA00023237"/>
    </source>
</evidence>
<dbReference type="Pfam" id="PF07715">
    <property type="entry name" value="Plug"/>
    <property type="match status" value="1"/>
</dbReference>
<dbReference type="SUPFAM" id="SSF49464">
    <property type="entry name" value="Carboxypeptidase regulatory domain-like"/>
    <property type="match status" value="1"/>
</dbReference>
<dbReference type="NCBIfam" id="TIGR04056">
    <property type="entry name" value="OMP_RagA_SusC"/>
    <property type="match status" value="1"/>
</dbReference>
<feature type="domain" description="TonB-dependent receptor plug" evidence="9">
    <location>
        <begin position="120"/>
        <end position="242"/>
    </location>
</feature>